<protein>
    <recommendedName>
        <fullName evidence="3">RRM domain-containing protein</fullName>
    </recommendedName>
</protein>
<dbReference type="Gene3D" id="3.30.70.330">
    <property type="match status" value="1"/>
</dbReference>
<comment type="caution">
    <text evidence="4">The sequence shown here is derived from an EMBL/GenBank/DDBJ whole genome shotgun (WGS) entry which is preliminary data.</text>
</comment>
<dbReference type="EMBL" id="SNRW01005545">
    <property type="protein sequence ID" value="KAA6384853.1"/>
    <property type="molecule type" value="Genomic_DNA"/>
</dbReference>
<dbReference type="GO" id="GO:0003729">
    <property type="term" value="F:mRNA binding"/>
    <property type="evidence" value="ECO:0007669"/>
    <property type="project" value="TreeGrafter"/>
</dbReference>
<dbReference type="PROSITE" id="PS50102">
    <property type="entry name" value="RRM"/>
    <property type="match status" value="1"/>
</dbReference>
<dbReference type="AlphaFoldDB" id="A0A5J4VRB1"/>
<accession>A0A5J4VRB1</accession>
<proteinExistence type="predicted"/>
<organism evidence="4 5">
    <name type="scientific">Streblomastix strix</name>
    <dbReference type="NCBI Taxonomy" id="222440"/>
    <lineage>
        <taxon>Eukaryota</taxon>
        <taxon>Metamonada</taxon>
        <taxon>Preaxostyla</taxon>
        <taxon>Oxymonadida</taxon>
        <taxon>Streblomastigidae</taxon>
        <taxon>Streblomastix</taxon>
    </lineage>
</organism>
<dbReference type="InterPro" id="IPR012677">
    <property type="entry name" value="Nucleotide-bd_a/b_plait_sf"/>
</dbReference>
<feature type="non-terminal residue" evidence="4">
    <location>
        <position position="204"/>
    </location>
</feature>
<evidence type="ECO:0000256" key="1">
    <source>
        <dbReference type="ARBA" id="ARBA00022884"/>
    </source>
</evidence>
<dbReference type="InterPro" id="IPR050502">
    <property type="entry name" value="Euk_RNA-bind_prot"/>
</dbReference>
<dbReference type="OrthoDB" id="272703at2759"/>
<evidence type="ECO:0000313" key="5">
    <source>
        <dbReference type="Proteomes" id="UP000324800"/>
    </source>
</evidence>
<dbReference type="PANTHER" id="PTHR48025:SF1">
    <property type="entry name" value="RRM DOMAIN-CONTAINING PROTEIN"/>
    <property type="match status" value="1"/>
</dbReference>
<name>A0A5J4VRB1_9EUKA</name>
<evidence type="ECO:0000256" key="2">
    <source>
        <dbReference type="PROSITE-ProRule" id="PRU00176"/>
    </source>
</evidence>
<dbReference type="Proteomes" id="UP000324800">
    <property type="component" value="Unassembled WGS sequence"/>
</dbReference>
<evidence type="ECO:0000313" key="4">
    <source>
        <dbReference type="EMBL" id="KAA6384853.1"/>
    </source>
</evidence>
<dbReference type="Gene3D" id="3.30.200.20">
    <property type="entry name" value="Phosphorylase Kinase, domain 1"/>
    <property type="match status" value="1"/>
</dbReference>
<dbReference type="PANTHER" id="PTHR48025">
    <property type="entry name" value="OS02G0815200 PROTEIN"/>
    <property type="match status" value="1"/>
</dbReference>
<keyword evidence="1 2" id="KW-0694">RNA-binding</keyword>
<dbReference type="SUPFAM" id="SSF56112">
    <property type="entry name" value="Protein kinase-like (PK-like)"/>
    <property type="match status" value="1"/>
</dbReference>
<feature type="domain" description="RRM" evidence="3">
    <location>
        <begin position="2"/>
        <end position="78"/>
    </location>
</feature>
<sequence length="204" mass="23069">MTRLFVGNLNYSTTTQELGQFMGQAGEVVGVTIPSGLGRGKGYGFVTMINGESAQRAISQLNSTLLDDRLVRVELSQHKHNSVSDQQSGSLDEVKSIDNILTINEVLHEISSGLNQRLFNVSLKENNKHFDLRRIAYLNEEQKKQAQDEVNTLKMTSSEYTRGFVEAFVDSIDMYIVLEHFGGKRFVEMKMSKGILNEDEWRMI</sequence>
<dbReference type="Pfam" id="PF00076">
    <property type="entry name" value="RRM_1"/>
    <property type="match status" value="1"/>
</dbReference>
<dbReference type="SMART" id="SM00360">
    <property type="entry name" value="RRM"/>
    <property type="match status" value="1"/>
</dbReference>
<dbReference type="InterPro" id="IPR035979">
    <property type="entry name" value="RBD_domain_sf"/>
</dbReference>
<dbReference type="GO" id="GO:0005634">
    <property type="term" value="C:nucleus"/>
    <property type="evidence" value="ECO:0007669"/>
    <property type="project" value="TreeGrafter"/>
</dbReference>
<evidence type="ECO:0000259" key="3">
    <source>
        <dbReference type="PROSITE" id="PS50102"/>
    </source>
</evidence>
<gene>
    <name evidence="4" type="ORF">EZS28_019616</name>
</gene>
<dbReference type="SUPFAM" id="SSF54928">
    <property type="entry name" value="RNA-binding domain, RBD"/>
    <property type="match status" value="1"/>
</dbReference>
<dbReference type="InterPro" id="IPR011009">
    <property type="entry name" value="Kinase-like_dom_sf"/>
</dbReference>
<reference evidence="4 5" key="1">
    <citation type="submission" date="2019-03" db="EMBL/GenBank/DDBJ databases">
        <title>Single cell metagenomics reveals metabolic interactions within the superorganism composed of flagellate Streblomastix strix and complex community of Bacteroidetes bacteria on its surface.</title>
        <authorList>
            <person name="Treitli S.C."/>
            <person name="Kolisko M."/>
            <person name="Husnik F."/>
            <person name="Keeling P."/>
            <person name="Hampl V."/>
        </authorList>
    </citation>
    <scope>NUCLEOTIDE SEQUENCE [LARGE SCALE GENOMIC DNA]</scope>
    <source>
        <strain evidence="4">ST1C</strain>
    </source>
</reference>
<dbReference type="CDD" id="cd00590">
    <property type="entry name" value="RRM_SF"/>
    <property type="match status" value="1"/>
</dbReference>
<dbReference type="InterPro" id="IPR000504">
    <property type="entry name" value="RRM_dom"/>
</dbReference>